<keyword evidence="1" id="KW-1133">Transmembrane helix</keyword>
<dbReference type="STRING" id="44933.SAMN05660971_01165"/>
<feature type="transmembrane region" description="Helical" evidence="1">
    <location>
        <begin position="20"/>
        <end position="46"/>
    </location>
</feature>
<evidence type="ECO:0000313" key="2">
    <source>
        <dbReference type="EMBL" id="SHL68705.1"/>
    </source>
</evidence>
<keyword evidence="1" id="KW-0472">Membrane</keyword>
<organism evidence="2 3">
    <name type="scientific">Halomonas cupida</name>
    <dbReference type="NCBI Taxonomy" id="44933"/>
    <lineage>
        <taxon>Bacteria</taxon>
        <taxon>Pseudomonadati</taxon>
        <taxon>Pseudomonadota</taxon>
        <taxon>Gammaproteobacteria</taxon>
        <taxon>Oceanospirillales</taxon>
        <taxon>Halomonadaceae</taxon>
        <taxon>Halomonas</taxon>
    </lineage>
</organism>
<accession>A0A1M7CND2</accession>
<name>A0A1M7CND2_9GAMM</name>
<protein>
    <submittedName>
        <fullName evidence="2">Uncharacterized protein</fullName>
    </submittedName>
</protein>
<dbReference type="AlphaFoldDB" id="A0A1M7CND2"/>
<dbReference type="EMBL" id="FRCA01000002">
    <property type="protein sequence ID" value="SHL68705.1"/>
    <property type="molecule type" value="Genomic_DNA"/>
</dbReference>
<dbReference type="Proteomes" id="UP000184123">
    <property type="component" value="Unassembled WGS sequence"/>
</dbReference>
<gene>
    <name evidence="2" type="ORF">SAMN05660971_01165</name>
</gene>
<sequence>MCSAFLRLAENTRLLCLPVVINTAQVVCVLIGLAGAMAVLVTPWVFPF</sequence>
<reference evidence="2 3" key="1">
    <citation type="submission" date="2016-11" db="EMBL/GenBank/DDBJ databases">
        <authorList>
            <person name="Jaros S."/>
            <person name="Januszkiewicz K."/>
            <person name="Wedrychowicz H."/>
        </authorList>
    </citation>
    <scope>NUCLEOTIDE SEQUENCE [LARGE SCALE GENOMIC DNA]</scope>
    <source>
        <strain evidence="2 3">DSM 4740</strain>
    </source>
</reference>
<proteinExistence type="predicted"/>
<keyword evidence="1" id="KW-0812">Transmembrane</keyword>
<evidence type="ECO:0000256" key="1">
    <source>
        <dbReference type="SAM" id="Phobius"/>
    </source>
</evidence>
<evidence type="ECO:0000313" key="3">
    <source>
        <dbReference type="Proteomes" id="UP000184123"/>
    </source>
</evidence>